<dbReference type="Gene3D" id="3.40.50.1360">
    <property type="match status" value="1"/>
</dbReference>
<evidence type="ECO:0000313" key="7">
    <source>
        <dbReference type="Proteomes" id="UP001642406"/>
    </source>
</evidence>
<dbReference type="SUPFAM" id="SSF100950">
    <property type="entry name" value="NagB/RpiA/CoA transferase-like"/>
    <property type="match status" value="1"/>
</dbReference>
<dbReference type="EMBL" id="CAWUHC010000097">
    <property type="protein sequence ID" value="CAK7231719.1"/>
    <property type="molecule type" value="Genomic_DNA"/>
</dbReference>
<dbReference type="CDD" id="cd01399">
    <property type="entry name" value="GlcN6P_deaminase"/>
    <property type="match status" value="1"/>
</dbReference>
<proteinExistence type="inferred from homology"/>
<evidence type="ECO:0000256" key="1">
    <source>
        <dbReference type="ARBA" id="ARBA00000644"/>
    </source>
</evidence>
<evidence type="ECO:0000256" key="3">
    <source>
        <dbReference type="ARBA" id="ARBA00022801"/>
    </source>
</evidence>
<evidence type="ECO:0000256" key="4">
    <source>
        <dbReference type="RuleBase" id="RU361197"/>
    </source>
</evidence>
<dbReference type="GO" id="GO:0004342">
    <property type="term" value="F:glucosamine-6-phosphate deaminase activity"/>
    <property type="evidence" value="ECO:0007669"/>
    <property type="project" value="UniProtKB-EC"/>
</dbReference>
<keyword evidence="3 4" id="KW-0378">Hydrolase</keyword>
<dbReference type="PANTHER" id="PTHR11280:SF5">
    <property type="entry name" value="GLUCOSAMINE-6-PHOSPHATE ISOMERASE"/>
    <property type="match status" value="1"/>
</dbReference>
<accession>A0ABP0CKJ2</accession>
<dbReference type="InterPro" id="IPR037171">
    <property type="entry name" value="NagB/RpiA_transferase-like"/>
</dbReference>
<evidence type="ECO:0000256" key="2">
    <source>
        <dbReference type="ARBA" id="ARBA00005526"/>
    </source>
</evidence>
<organism evidence="6 7">
    <name type="scientific">Sporothrix bragantina</name>
    <dbReference type="NCBI Taxonomy" id="671064"/>
    <lineage>
        <taxon>Eukaryota</taxon>
        <taxon>Fungi</taxon>
        <taxon>Dikarya</taxon>
        <taxon>Ascomycota</taxon>
        <taxon>Pezizomycotina</taxon>
        <taxon>Sordariomycetes</taxon>
        <taxon>Sordariomycetidae</taxon>
        <taxon>Ophiostomatales</taxon>
        <taxon>Ophiostomataceae</taxon>
        <taxon>Sporothrix</taxon>
    </lineage>
</organism>
<comment type="catalytic activity">
    <reaction evidence="1 4">
        <text>alpha-D-glucosamine 6-phosphate + H2O = beta-D-fructose 6-phosphate + NH4(+)</text>
        <dbReference type="Rhea" id="RHEA:12172"/>
        <dbReference type="ChEBI" id="CHEBI:15377"/>
        <dbReference type="ChEBI" id="CHEBI:28938"/>
        <dbReference type="ChEBI" id="CHEBI:57634"/>
        <dbReference type="ChEBI" id="CHEBI:75989"/>
        <dbReference type="EC" id="3.5.99.6"/>
    </reaction>
</comment>
<dbReference type="InterPro" id="IPR006148">
    <property type="entry name" value="Glc/Gal-6P_isomerase"/>
</dbReference>
<feature type="domain" description="Glucosamine/galactosamine-6-phosphate isomerase" evidence="5">
    <location>
        <begin position="9"/>
        <end position="224"/>
    </location>
</feature>
<dbReference type="PANTHER" id="PTHR11280">
    <property type="entry name" value="GLUCOSAMINE-6-PHOSPHATE ISOMERASE"/>
    <property type="match status" value="1"/>
</dbReference>
<gene>
    <name evidence="6" type="primary">NAG1_2</name>
    <name evidence="6" type="ORF">SBRCBS47491_008026</name>
</gene>
<keyword evidence="7" id="KW-1185">Reference proteome</keyword>
<keyword evidence="6" id="KW-0413">Isomerase</keyword>
<evidence type="ECO:0000259" key="5">
    <source>
        <dbReference type="Pfam" id="PF01182"/>
    </source>
</evidence>
<dbReference type="InterPro" id="IPR004547">
    <property type="entry name" value="Glucosamine6P_isomerase"/>
</dbReference>
<evidence type="ECO:0000313" key="6">
    <source>
        <dbReference type="EMBL" id="CAK7231719.1"/>
    </source>
</evidence>
<dbReference type="NCBIfam" id="TIGR00502">
    <property type="entry name" value="nagB"/>
    <property type="match status" value="1"/>
</dbReference>
<dbReference type="GO" id="GO:0016853">
    <property type="term" value="F:isomerase activity"/>
    <property type="evidence" value="ECO:0007669"/>
    <property type="project" value="UniProtKB-KW"/>
</dbReference>
<keyword evidence="4" id="KW-0119">Carbohydrate metabolism</keyword>
<name>A0ABP0CKJ2_9PEZI</name>
<protein>
    <recommendedName>
        <fullName evidence="4">Glucosamine-6-phosphate isomerase</fullName>
        <ecNumber evidence="4">3.5.99.6</ecNumber>
    </recommendedName>
    <alternativeName>
        <fullName evidence="4">Glucosamine-6-phosphate isomerase</fullName>
    </alternativeName>
</protein>
<comment type="caution">
    <text evidence="6">The sequence shown here is derived from an EMBL/GenBank/DDBJ whole genome shotgun (WGS) entry which is preliminary data.</text>
</comment>
<reference evidence="6 7" key="1">
    <citation type="submission" date="2024-01" db="EMBL/GenBank/DDBJ databases">
        <authorList>
            <person name="Allen C."/>
            <person name="Tagirdzhanova G."/>
        </authorList>
    </citation>
    <scope>NUCLEOTIDE SEQUENCE [LARGE SCALE GENOMIC DNA]</scope>
</reference>
<dbReference type="HAMAP" id="MF_01241">
    <property type="entry name" value="GlcN6P_deamin"/>
    <property type="match status" value="1"/>
</dbReference>
<sequence>MRLIIRDEPDAASLYVANYIITRINQCQPTPARPFVLGLPTGTTPIGVYKILVQKHKAGEISFQNVITFNMDEYVGLPRDSPESYHTFMWKHLFAHIDINPHNVHILDGNALDLDAECAAYEAAIAAHGGIDLFLAGIGEDGHIAFNEPGSSLVSRTRVKTLAYDTILANARFFGGDITQVPKMALTVGVQTVLDAHEVVVLVLGAKKALALQKTIEGGVNHMWTLSALQLHRHPMIVVDEDATLELQIKTVKYFKSIEQVAQGQGFDQVIPAKVVKRGGESVQEKTLTNGNGVHKVDVLSLKNGLRNGLADNFPHGLAAPVPKYPLRSVSPEFTPDRMQDRIVQIAD</sequence>
<dbReference type="EC" id="3.5.99.6" evidence="4"/>
<comment type="similarity">
    <text evidence="2 4">Belongs to the glucosamine/galactosamine-6-phosphate isomerase family.</text>
</comment>
<dbReference type="InterPro" id="IPR018321">
    <property type="entry name" value="Glucosamine6P_isomerase_CS"/>
</dbReference>
<dbReference type="Proteomes" id="UP001642406">
    <property type="component" value="Unassembled WGS sequence"/>
</dbReference>
<dbReference type="Pfam" id="PF01182">
    <property type="entry name" value="Glucosamine_iso"/>
    <property type="match status" value="1"/>
</dbReference>
<dbReference type="PROSITE" id="PS01161">
    <property type="entry name" value="GLC_GALNAC_ISOMERASE"/>
    <property type="match status" value="1"/>
</dbReference>